<gene>
    <name evidence="7" type="primary">WBGene00304864</name>
</gene>
<feature type="domain" description="RING-type" evidence="6">
    <location>
        <begin position="109"/>
        <end position="155"/>
    </location>
</feature>
<dbReference type="InterPro" id="IPR013083">
    <property type="entry name" value="Znf_RING/FYVE/PHD"/>
</dbReference>
<evidence type="ECO:0000313" key="7">
    <source>
        <dbReference type="EnsemblMetazoa" id="PPA47011.1"/>
    </source>
</evidence>
<dbReference type="EnsemblMetazoa" id="PPA47011.1">
    <property type="protein sequence ID" value="PPA47011.1"/>
    <property type="gene ID" value="WBGene00304864"/>
</dbReference>
<organism evidence="7 8">
    <name type="scientific">Pristionchus pacificus</name>
    <name type="common">Parasitic nematode worm</name>
    <dbReference type="NCBI Taxonomy" id="54126"/>
    <lineage>
        <taxon>Eukaryota</taxon>
        <taxon>Metazoa</taxon>
        <taxon>Ecdysozoa</taxon>
        <taxon>Nematoda</taxon>
        <taxon>Chromadorea</taxon>
        <taxon>Rhabditida</taxon>
        <taxon>Rhabditina</taxon>
        <taxon>Diplogasteromorpha</taxon>
        <taxon>Diplogasteroidea</taxon>
        <taxon>Neodiplogasteridae</taxon>
        <taxon>Pristionchus</taxon>
    </lineage>
</organism>
<feature type="region of interest" description="Disordered" evidence="5">
    <location>
        <begin position="178"/>
        <end position="210"/>
    </location>
</feature>
<evidence type="ECO:0000256" key="1">
    <source>
        <dbReference type="ARBA" id="ARBA00022723"/>
    </source>
</evidence>
<dbReference type="GO" id="GO:0008270">
    <property type="term" value="F:zinc ion binding"/>
    <property type="evidence" value="ECO:0007669"/>
    <property type="project" value="UniProtKB-KW"/>
</dbReference>
<dbReference type="Proteomes" id="UP000005239">
    <property type="component" value="Unassembled WGS sequence"/>
</dbReference>
<evidence type="ECO:0000313" key="8">
    <source>
        <dbReference type="Proteomes" id="UP000005239"/>
    </source>
</evidence>
<evidence type="ECO:0000256" key="2">
    <source>
        <dbReference type="ARBA" id="ARBA00022771"/>
    </source>
</evidence>
<dbReference type="SUPFAM" id="SSF57850">
    <property type="entry name" value="RING/U-box"/>
    <property type="match status" value="1"/>
</dbReference>
<keyword evidence="2 4" id="KW-0863">Zinc-finger</keyword>
<dbReference type="SMART" id="SM00184">
    <property type="entry name" value="RING"/>
    <property type="match status" value="2"/>
</dbReference>
<dbReference type="Gene3D" id="3.30.40.10">
    <property type="entry name" value="Zinc/RING finger domain, C3HC4 (zinc finger)"/>
    <property type="match status" value="2"/>
</dbReference>
<reference evidence="7" key="2">
    <citation type="submission" date="2022-06" db="UniProtKB">
        <authorList>
            <consortium name="EnsemblMetazoa"/>
        </authorList>
    </citation>
    <scope>IDENTIFICATION</scope>
    <source>
        <strain evidence="7">PS312</strain>
    </source>
</reference>
<dbReference type="PROSITE" id="PS00518">
    <property type="entry name" value="ZF_RING_1"/>
    <property type="match status" value="1"/>
</dbReference>
<name>A0A8R1Z5Z4_PRIPA</name>
<dbReference type="PROSITE" id="PS50089">
    <property type="entry name" value="ZF_RING_2"/>
    <property type="match status" value="2"/>
</dbReference>
<keyword evidence="1" id="KW-0479">Metal-binding</keyword>
<dbReference type="AlphaFoldDB" id="A0A8R1Z5Z4"/>
<keyword evidence="3" id="KW-0862">Zinc</keyword>
<evidence type="ECO:0000256" key="3">
    <source>
        <dbReference type="ARBA" id="ARBA00022833"/>
    </source>
</evidence>
<dbReference type="PANTHER" id="PTHR16450:SF1">
    <property type="entry name" value="PROTEIN CBG12045"/>
    <property type="match status" value="1"/>
</dbReference>
<accession>A0A8R1Z5Z4</accession>
<reference evidence="8" key="1">
    <citation type="journal article" date="2008" name="Nat. Genet.">
        <title>The Pristionchus pacificus genome provides a unique perspective on nematode lifestyle and parasitism.</title>
        <authorList>
            <person name="Dieterich C."/>
            <person name="Clifton S.W."/>
            <person name="Schuster L.N."/>
            <person name="Chinwalla A."/>
            <person name="Delehaunty K."/>
            <person name="Dinkelacker I."/>
            <person name="Fulton L."/>
            <person name="Fulton R."/>
            <person name="Godfrey J."/>
            <person name="Minx P."/>
            <person name="Mitreva M."/>
            <person name="Roeseler W."/>
            <person name="Tian H."/>
            <person name="Witte H."/>
            <person name="Yang S.P."/>
            <person name="Wilson R.K."/>
            <person name="Sommer R.J."/>
        </authorList>
    </citation>
    <scope>NUCLEOTIDE SEQUENCE [LARGE SCALE GENOMIC DNA]</scope>
    <source>
        <strain evidence="8">PS312</strain>
    </source>
</reference>
<evidence type="ECO:0000256" key="5">
    <source>
        <dbReference type="SAM" id="MobiDB-lite"/>
    </source>
</evidence>
<dbReference type="PANTHER" id="PTHR16450">
    <property type="entry name" value="RING FINGER PROTEIN 186"/>
    <property type="match status" value="1"/>
</dbReference>
<evidence type="ECO:0000259" key="6">
    <source>
        <dbReference type="PROSITE" id="PS50089"/>
    </source>
</evidence>
<feature type="domain" description="RING-type" evidence="6">
    <location>
        <begin position="55"/>
        <end position="91"/>
    </location>
</feature>
<sequence>MLLPKSFITEFPSPMSCAPVSPIPRISTEAKEHIERVLKMGEDSVNRGDRVTHCCISCRIEKPRQRVAATACGHAVCRECSHESKTCPECDTPTTFVSLIGDEDRRRECVICLVDQPYQRVFFTACGHSICTCCVLQLDEDNFRDEQPVDCPFCRCQSTVVVLVEEVIEAANLPAIQPEPTISQKKSSSRKRSRTNRHDSNTSNKRQRRA</sequence>
<dbReference type="InterPro" id="IPR017907">
    <property type="entry name" value="Znf_RING_CS"/>
</dbReference>
<proteinExistence type="predicted"/>
<evidence type="ECO:0000256" key="4">
    <source>
        <dbReference type="PROSITE-ProRule" id="PRU00175"/>
    </source>
</evidence>
<keyword evidence="8" id="KW-1185">Reference proteome</keyword>
<dbReference type="InterPro" id="IPR001841">
    <property type="entry name" value="Znf_RING"/>
</dbReference>
<protein>
    <recommendedName>
        <fullName evidence="6">RING-type domain-containing protein</fullName>
    </recommendedName>
</protein>